<sequence>MTEKPENFLRNAEIVAYETVEEILSQGGNQLYESYLTKASTPYSVKSTIAVSVSMIELLYFRRDIRIHKENDETEQWIEEIEPVPCSIDTWARNAVPVKRKIRIPKIENPTNPTQPDARSMKSYSSRRSGMPRIQKLNKSLKDIKDSHIIEEGITPTPMLQEKISEINEEVENLRGRKEQELKRRKEDQERLKKMKEEETENEKKIQKEAEEMKKKNFTYDYRGKIIFVNPVKTENLPDPGAQIRYLSQEPPIEVPKPKNKKNPQKEFLSVKRMKTAPQLEKDWVKNVTMIQPPLIEAIKLNPGVTFIEGTKTRLPPAETPENFRTISRKQYNALYQLKNDPNNMKMLVPNNGIIGDKNQSSVSSMESMKKYHDSKKDLFDMIPDYENEVVDSEFSQKNIPSISRAKSQLHGKIIQYGSDYKLDISAGPTEKFNAEILNNKQWGLNPPIKEPKVFERLPTKPSAKQLRELYGNIMKKPKDTPFVTPTELWDEQGPKIKKPRDRPNIERVERKTRMPPPPYGFTMVNALPDIGGLGASGTSGRSLNRSEIIK</sequence>
<dbReference type="PANTHER" id="PTHR34438:SF1">
    <property type="entry name" value="CHROMOSOME 2 OPEN READING FRAME 81"/>
    <property type="match status" value="1"/>
</dbReference>
<dbReference type="EMBL" id="MPUH01000937">
    <property type="protein sequence ID" value="OMJ72022.1"/>
    <property type="molecule type" value="Genomic_DNA"/>
</dbReference>
<dbReference type="AlphaFoldDB" id="A0A1R2B5H8"/>
<comment type="caution">
    <text evidence="2">The sequence shown here is derived from an EMBL/GenBank/DDBJ whole genome shotgun (WGS) entry which is preliminary data.</text>
</comment>
<dbReference type="InterPro" id="IPR028042">
    <property type="entry name" value="DUF4639"/>
</dbReference>
<feature type="region of interest" description="Disordered" evidence="1">
    <location>
        <begin position="180"/>
        <end position="203"/>
    </location>
</feature>
<feature type="compositionally biased region" description="Polar residues" evidence="1">
    <location>
        <begin position="109"/>
        <end position="128"/>
    </location>
</feature>
<protein>
    <submittedName>
        <fullName evidence="2">Uncharacterized protein</fullName>
    </submittedName>
</protein>
<feature type="region of interest" description="Disordered" evidence="1">
    <location>
        <begin position="493"/>
        <end position="524"/>
    </location>
</feature>
<feature type="compositionally biased region" description="Basic and acidic residues" evidence="1">
    <location>
        <begin position="502"/>
        <end position="513"/>
    </location>
</feature>
<proteinExistence type="predicted"/>
<keyword evidence="3" id="KW-1185">Reference proteome</keyword>
<dbReference type="PANTHER" id="PTHR34438">
    <property type="entry name" value="SI:DKEY-97L20.6"/>
    <property type="match status" value="1"/>
</dbReference>
<gene>
    <name evidence="2" type="ORF">SteCoe_29635</name>
</gene>
<evidence type="ECO:0000256" key="1">
    <source>
        <dbReference type="SAM" id="MobiDB-lite"/>
    </source>
</evidence>
<dbReference type="Proteomes" id="UP000187209">
    <property type="component" value="Unassembled WGS sequence"/>
</dbReference>
<feature type="region of interest" description="Disordered" evidence="1">
    <location>
        <begin position="105"/>
        <end position="133"/>
    </location>
</feature>
<reference evidence="2 3" key="1">
    <citation type="submission" date="2016-11" db="EMBL/GenBank/DDBJ databases">
        <title>The macronuclear genome of Stentor coeruleus: a giant cell with tiny introns.</title>
        <authorList>
            <person name="Slabodnick M."/>
            <person name="Ruby J.G."/>
            <person name="Reiff S.B."/>
            <person name="Swart E.C."/>
            <person name="Gosai S."/>
            <person name="Prabakaran S."/>
            <person name="Witkowska E."/>
            <person name="Larue G.E."/>
            <person name="Fisher S."/>
            <person name="Freeman R.M."/>
            <person name="Gunawardena J."/>
            <person name="Chu W."/>
            <person name="Stover N.A."/>
            <person name="Gregory B.D."/>
            <person name="Nowacki M."/>
            <person name="Derisi J."/>
            <person name="Roy S.W."/>
            <person name="Marshall W.F."/>
            <person name="Sood P."/>
        </authorList>
    </citation>
    <scope>NUCLEOTIDE SEQUENCE [LARGE SCALE GENOMIC DNA]</scope>
    <source>
        <strain evidence="2">WM001</strain>
    </source>
</reference>
<accession>A0A1R2B5H8</accession>
<name>A0A1R2B5H8_9CILI</name>
<evidence type="ECO:0000313" key="3">
    <source>
        <dbReference type="Proteomes" id="UP000187209"/>
    </source>
</evidence>
<dbReference type="OrthoDB" id="429109at2759"/>
<evidence type="ECO:0000313" key="2">
    <source>
        <dbReference type="EMBL" id="OMJ72022.1"/>
    </source>
</evidence>
<organism evidence="2 3">
    <name type="scientific">Stentor coeruleus</name>
    <dbReference type="NCBI Taxonomy" id="5963"/>
    <lineage>
        <taxon>Eukaryota</taxon>
        <taxon>Sar</taxon>
        <taxon>Alveolata</taxon>
        <taxon>Ciliophora</taxon>
        <taxon>Postciliodesmatophora</taxon>
        <taxon>Heterotrichea</taxon>
        <taxon>Heterotrichida</taxon>
        <taxon>Stentoridae</taxon>
        <taxon>Stentor</taxon>
    </lineage>
</organism>